<protein>
    <recommendedName>
        <fullName evidence="4">Ecp2 effector protein domain-containing protein</fullName>
    </recommendedName>
</protein>
<dbReference type="AlphaFoldDB" id="A0A1B8APS5"/>
<evidence type="ECO:0000256" key="1">
    <source>
        <dbReference type="SAM" id="SignalP"/>
    </source>
</evidence>
<sequence length="347" mass="37450">MKFAKLSLATAPLVLTASAAEQNLHMVFERDLVNSNSAITVWNNEQTEVLGKSCTNSLADGAFVKHAISFSVTDNGTGNVTVGDKTYQIGNGDADFIACGRISNQDELIVNCVVPVKGLGADIKPLAKRSLRECFPDGPLGVAKAMDVFEGKVDAEIPSDVLSQVPKLSQKEIDDAVKAAGLSKRQTTCGNWVTQTRAVGNGNPHQNPLHIQLSEPMECPDGRQCVAGRFESRSFSIGWSANAAISWISAGFSVVQSIDTGNNYECWGNSRDFFAVWKKQGQTAYTVQNGIYNSCTSSWMPVGGHVIIWSPNAQNRRGNHYCVFGRQYVRAIGDRWLDTSAGEPGGP</sequence>
<feature type="signal peptide" evidence="1">
    <location>
        <begin position="1"/>
        <end position="19"/>
    </location>
</feature>
<dbReference type="OMA" id="SWDEAPK"/>
<accession>A0A1B8APS5</accession>
<evidence type="ECO:0000313" key="2">
    <source>
        <dbReference type="EMBL" id="OBS22527.1"/>
    </source>
</evidence>
<comment type="caution">
    <text evidence="2">The sequence shown here is derived from an EMBL/GenBank/DDBJ whole genome shotgun (WGS) entry which is preliminary data.</text>
</comment>
<keyword evidence="1" id="KW-0732">Signal</keyword>
<reference evidence="2 3" key="1">
    <citation type="submission" date="2016-06" db="EMBL/GenBank/DDBJ databases">
        <title>Living apart together: crosstalk between the core and supernumerary genomes in a fungal plant pathogen.</title>
        <authorList>
            <person name="Vanheule A."/>
            <person name="Audenaert K."/>
            <person name="Warris S."/>
            <person name="Van De Geest H."/>
            <person name="Schijlen E."/>
            <person name="Hofte M."/>
            <person name="De Saeger S."/>
            <person name="Haesaert G."/>
            <person name="Waalwijk C."/>
            <person name="Van Der Lee T."/>
        </authorList>
    </citation>
    <scope>NUCLEOTIDE SEQUENCE [LARGE SCALE GENOMIC DNA]</scope>
    <source>
        <strain evidence="2 3">2516</strain>
    </source>
</reference>
<gene>
    <name evidence="2" type="ORF">FPOA_08864</name>
</gene>
<dbReference type="EMBL" id="LYXU01000003">
    <property type="protein sequence ID" value="OBS22527.1"/>
    <property type="molecule type" value="Genomic_DNA"/>
</dbReference>
<feature type="chain" id="PRO_5008603099" description="Ecp2 effector protein domain-containing protein" evidence="1">
    <location>
        <begin position="20"/>
        <end position="347"/>
    </location>
</feature>
<evidence type="ECO:0008006" key="4">
    <source>
        <dbReference type="Google" id="ProtNLM"/>
    </source>
</evidence>
<proteinExistence type="predicted"/>
<name>A0A1B8APS5_FUSPO</name>
<keyword evidence="3" id="KW-1185">Reference proteome</keyword>
<organism evidence="2 3">
    <name type="scientific">Fusarium poae</name>
    <dbReference type="NCBI Taxonomy" id="36050"/>
    <lineage>
        <taxon>Eukaryota</taxon>
        <taxon>Fungi</taxon>
        <taxon>Dikarya</taxon>
        <taxon>Ascomycota</taxon>
        <taxon>Pezizomycotina</taxon>
        <taxon>Sordariomycetes</taxon>
        <taxon>Hypocreomycetidae</taxon>
        <taxon>Hypocreales</taxon>
        <taxon>Nectriaceae</taxon>
        <taxon>Fusarium</taxon>
    </lineage>
</organism>
<dbReference type="Proteomes" id="UP000091967">
    <property type="component" value="Unassembled WGS sequence"/>
</dbReference>
<evidence type="ECO:0000313" key="3">
    <source>
        <dbReference type="Proteomes" id="UP000091967"/>
    </source>
</evidence>